<gene>
    <name evidence="2" type="ORF">VP01_12189g1</name>
</gene>
<feature type="non-terminal residue" evidence="2">
    <location>
        <position position="1"/>
    </location>
</feature>
<dbReference type="VEuPathDB" id="FungiDB:VP01_12189g1"/>
<feature type="transmembrane region" description="Helical" evidence="1">
    <location>
        <begin position="16"/>
        <end position="35"/>
    </location>
</feature>
<evidence type="ECO:0000256" key="1">
    <source>
        <dbReference type="SAM" id="Phobius"/>
    </source>
</evidence>
<sequence>TNTLAFYTLDVSTHVTLSWTSFGSNLLAFALPALWSTKLREQLRQLKMGDNESFVAYSTQTRTLRTILNFENVVVSEFDLAEAATFETTRPSTRKF</sequence>
<organism evidence="2 3">
    <name type="scientific">Puccinia sorghi</name>
    <dbReference type="NCBI Taxonomy" id="27349"/>
    <lineage>
        <taxon>Eukaryota</taxon>
        <taxon>Fungi</taxon>
        <taxon>Dikarya</taxon>
        <taxon>Basidiomycota</taxon>
        <taxon>Pucciniomycotina</taxon>
        <taxon>Pucciniomycetes</taxon>
        <taxon>Pucciniales</taxon>
        <taxon>Pucciniaceae</taxon>
        <taxon>Puccinia</taxon>
    </lineage>
</organism>
<proteinExistence type="predicted"/>
<dbReference type="Proteomes" id="UP000037035">
    <property type="component" value="Unassembled WGS sequence"/>
</dbReference>
<evidence type="ECO:0000313" key="3">
    <source>
        <dbReference type="Proteomes" id="UP000037035"/>
    </source>
</evidence>
<name>A0A0L6VQ76_9BASI</name>
<dbReference type="EMBL" id="LAVV01002431">
    <property type="protein sequence ID" value="KNZ62833.1"/>
    <property type="molecule type" value="Genomic_DNA"/>
</dbReference>
<accession>A0A0L6VQ76</accession>
<keyword evidence="1" id="KW-0812">Transmembrane</keyword>
<protein>
    <submittedName>
        <fullName evidence="2">Uncharacterized protein</fullName>
    </submittedName>
</protein>
<keyword evidence="3" id="KW-1185">Reference proteome</keyword>
<dbReference type="OrthoDB" id="10621378at2759"/>
<reference evidence="2 3" key="1">
    <citation type="submission" date="2015-08" db="EMBL/GenBank/DDBJ databases">
        <title>Next Generation Sequencing and Analysis of the Genome of Puccinia sorghi L Schw, the Causal Agent of Maize Common Rust.</title>
        <authorList>
            <person name="Rochi L."/>
            <person name="Burguener G."/>
            <person name="Darino M."/>
            <person name="Turjanski A."/>
            <person name="Kreff E."/>
            <person name="Dieguez M.J."/>
            <person name="Sacco F."/>
        </authorList>
    </citation>
    <scope>NUCLEOTIDE SEQUENCE [LARGE SCALE GENOMIC DNA]</scope>
    <source>
        <strain evidence="2 3">RO10H11247</strain>
    </source>
</reference>
<evidence type="ECO:0000313" key="2">
    <source>
        <dbReference type="EMBL" id="KNZ62833.1"/>
    </source>
</evidence>
<dbReference type="AlphaFoldDB" id="A0A0L6VQ76"/>
<keyword evidence="1" id="KW-1133">Transmembrane helix</keyword>
<keyword evidence="1" id="KW-0472">Membrane</keyword>
<comment type="caution">
    <text evidence="2">The sequence shown here is derived from an EMBL/GenBank/DDBJ whole genome shotgun (WGS) entry which is preliminary data.</text>
</comment>